<gene>
    <name evidence="7" type="ORF">HDU87_006928</name>
</gene>
<keyword evidence="8" id="KW-1185">Reference proteome</keyword>
<proteinExistence type="inferred from homology"/>
<dbReference type="GO" id="GO:0009249">
    <property type="term" value="P:protein lipoylation"/>
    <property type="evidence" value="ECO:0007669"/>
    <property type="project" value="TreeGrafter"/>
</dbReference>
<dbReference type="Proteomes" id="UP001212152">
    <property type="component" value="Unassembled WGS sequence"/>
</dbReference>
<sequence>MFRRALLTQTAAAFRPARLAQRPALVLSLRGYATRRYTPEHEWVSLDASSGVGTIGITDYAAKALGDVVFVEIPTVGTAVDAKEQLSAVESVKAASDVYSPISGEVVEVNEELGNEPSLINSSPFEKGWIAKIKVSDKAQLETLMDEAAYADHIKE</sequence>
<protein>
    <recommendedName>
        <fullName evidence="5">Glycine cleavage system H protein</fullName>
    </recommendedName>
</protein>
<organism evidence="7 8">
    <name type="scientific">Geranomyces variabilis</name>
    <dbReference type="NCBI Taxonomy" id="109894"/>
    <lineage>
        <taxon>Eukaryota</taxon>
        <taxon>Fungi</taxon>
        <taxon>Fungi incertae sedis</taxon>
        <taxon>Chytridiomycota</taxon>
        <taxon>Chytridiomycota incertae sedis</taxon>
        <taxon>Chytridiomycetes</taxon>
        <taxon>Spizellomycetales</taxon>
        <taxon>Powellomycetaceae</taxon>
        <taxon>Geranomyces</taxon>
    </lineage>
</organism>
<evidence type="ECO:0000256" key="2">
    <source>
        <dbReference type="ARBA" id="ARBA00022823"/>
    </source>
</evidence>
<dbReference type="HAMAP" id="MF_00272">
    <property type="entry name" value="GcvH"/>
    <property type="match status" value="1"/>
</dbReference>
<reference evidence="7" key="1">
    <citation type="submission" date="2020-05" db="EMBL/GenBank/DDBJ databases">
        <title>Phylogenomic resolution of chytrid fungi.</title>
        <authorList>
            <person name="Stajich J.E."/>
            <person name="Amses K."/>
            <person name="Simmons R."/>
            <person name="Seto K."/>
            <person name="Myers J."/>
            <person name="Bonds A."/>
            <person name="Quandt C.A."/>
            <person name="Barry K."/>
            <person name="Liu P."/>
            <person name="Grigoriev I."/>
            <person name="Longcore J.E."/>
            <person name="James T.Y."/>
        </authorList>
    </citation>
    <scope>NUCLEOTIDE SEQUENCE</scope>
    <source>
        <strain evidence="7">JEL0379</strain>
    </source>
</reference>
<comment type="similarity">
    <text evidence="1 5">Belongs to the GcvH family.</text>
</comment>
<evidence type="ECO:0000313" key="8">
    <source>
        <dbReference type="Proteomes" id="UP001212152"/>
    </source>
</evidence>
<dbReference type="AlphaFoldDB" id="A0AAD5XK58"/>
<dbReference type="InterPro" id="IPR000089">
    <property type="entry name" value="Biotin_lipoyl"/>
</dbReference>
<dbReference type="GO" id="GO:0005739">
    <property type="term" value="C:mitochondrion"/>
    <property type="evidence" value="ECO:0007669"/>
    <property type="project" value="UniProtKB-SubCell"/>
</dbReference>
<keyword evidence="3 5" id="KW-0809">Transit peptide</keyword>
<dbReference type="PROSITE" id="PS50968">
    <property type="entry name" value="BIOTINYL_LIPOYL"/>
    <property type="match status" value="1"/>
</dbReference>
<evidence type="ECO:0000256" key="4">
    <source>
        <dbReference type="PIRSR" id="PIRSR617453-50"/>
    </source>
</evidence>
<feature type="modified residue" description="N6-lipoyllysine" evidence="4">
    <location>
        <position position="93"/>
    </location>
</feature>
<dbReference type="InterPro" id="IPR017453">
    <property type="entry name" value="GCV_H_sub"/>
</dbReference>
<evidence type="ECO:0000256" key="5">
    <source>
        <dbReference type="RuleBase" id="RU364055"/>
    </source>
</evidence>
<dbReference type="InterPro" id="IPR003016">
    <property type="entry name" value="2-oxoA_DH_lipoyl-BS"/>
</dbReference>
<dbReference type="PANTHER" id="PTHR11715:SF3">
    <property type="entry name" value="GLYCINE CLEAVAGE SYSTEM H PROTEIN-RELATED"/>
    <property type="match status" value="1"/>
</dbReference>
<dbReference type="NCBIfam" id="NF002270">
    <property type="entry name" value="PRK01202.1"/>
    <property type="match status" value="1"/>
</dbReference>
<dbReference type="InterPro" id="IPR002930">
    <property type="entry name" value="GCV_H"/>
</dbReference>
<dbReference type="CDD" id="cd06848">
    <property type="entry name" value="GCS_H"/>
    <property type="match status" value="1"/>
</dbReference>
<keyword evidence="5" id="KW-0496">Mitochondrion</keyword>
<evidence type="ECO:0000259" key="6">
    <source>
        <dbReference type="PROSITE" id="PS50968"/>
    </source>
</evidence>
<dbReference type="Pfam" id="PF01597">
    <property type="entry name" value="GCV_H"/>
    <property type="match status" value="1"/>
</dbReference>
<comment type="subunit">
    <text evidence="5">The glycine cleavage system is composed of four proteins: P, T, L and H.</text>
</comment>
<dbReference type="NCBIfam" id="TIGR00527">
    <property type="entry name" value="gcvH"/>
    <property type="match status" value="1"/>
</dbReference>
<feature type="domain" description="Lipoyl-binding" evidence="6">
    <location>
        <begin position="52"/>
        <end position="134"/>
    </location>
</feature>
<comment type="caution">
    <text evidence="7">The sequence shown here is derived from an EMBL/GenBank/DDBJ whole genome shotgun (WGS) entry which is preliminary data.</text>
</comment>
<comment type="function">
    <text evidence="5">The H protein shuttles the methylamine group of glycine from the P protein to the T protein.</text>
</comment>
<comment type="subcellular location">
    <subcellularLocation>
        <location evidence="5">Mitochondrion</location>
    </subcellularLocation>
</comment>
<evidence type="ECO:0000313" key="7">
    <source>
        <dbReference type="EMBL" id="KAJ3174811.1"/>
    </source>
</evidence>
<keyword evidence="2 4" id="KW-0450">Lipoyl</keyword>
<evidence type="ECO:0000256" key="3">
    <source>
        <dbReference type="ARBA" id="ARBA00022946"/>
    </source>
</evidence>
<dbReference type="InterPro" id="IPR011053">
    <property type="entry name" value="Single_hybrid_motif"/>
</dbReference>
<dbReference type="EMBL" id="JADGJQ010000060">
    <property type="protein sequence ID" value="KAJ3174811.1"/>
    <property type="molecule type" value="Genomic_DNA"/>
</dbReference>
<accession>A0AAD5XK58</accession>
<dbReference type="GO" id="GO:0019464">
    <property type="term" value="P:glycine decarboxylation via glycine cleavage system"/>
    <property type="evidence" value="ECO:0007669"/>
    <property type="project" value="UniProtKB-UniRule"/>
</dbReference>
<dbReference type="GO" id="GO:0005960">
    <property type="term" value="C:glycine cleavage complex"/>
    <property type="evidence" value="ECO:0007669"/>
    <property type="project" value="UniProtKB-UniRule"/>
</dbReference>
<dbReference type="SUPFAM" id="SSF51230">
    <property type="entry name" value="Single hybrid motif"/>
    <property type="match status" value="1"/>
</dbReference>
<dbReference type="PROSITE" id="PS00189">
    <property type="entry name" value="LIPOYL"/>
    <property type="match status" value="1"/>
</dbReference>
<evidence type="ECO:0000256" key="1">
    <source>
        <dbReference type="ARBA" id="ARBA00009249"/>
    </source>
</evidence>
<comment type="cofactor">
    <cofactor evidence="5">
        <name>(R)-lipoate</name>
        <dbReference type="ChEBI" id="CHEBI:83088"/>
    </cofactor>
    <text evidence="5">Binds 1 lipoyl cofactor covalently.</text>
</comment>
<dbReference type="Gene3D" id="2.40.50.100">
    <property type="match status" value="1"/>
</dbReference>
<dbReference type="PANTHER" id="PTHR11715">
    <property type="entry name" value="GLYCINE CLEAVAGE SYSTEM H PROTEIN"/>
    <property type="match status" value="1"/>
</dbReference>
<name>A0AAD5XK58_9FUNG</name>
<dbReference type="InterPro" id="IPR033753">
    <property type="entry name" value="GCV_H/Fam206"/>
</dbReference>